<protein>
    <submittedName>
        <fullName evidence="1">VanZ family protein</fullName>
    </submittedName>
</protein>
<dbReference type="AlphaFoldDB" id="A0A811FY01"/>
<dbReference type="RefSeq" id="WP_014309721.1">
    <property type="nucleotide sequence ID" value="NZ_CP018331.1"/>
</dbReference>
<dbReference type="PANTHER" id="PTHR36834:SF1">
    <property type="entry name" value="INTEGRAL MEMBRANE PROTEIN"/>
    <property type="match status" value="1"/>
</dbReference>
<proteinExistence type="predicted"/>
<dbReference type="Pfam" id="PF04892">
    <property type="entry name" value="VanZ"/>
    <property type="match status" value="1"/>
</dbReference>
<comment type="caution">
    <text evidence="1">The sequence shown here is derived from an EMBL/GenBank/DDBJ whole genome shotgun (WGS) entry which is preliminary data.</text>
</comment>
<accession>A0A811FY01</accession>
<gene>
    <name evidence="1" type="ORF">CIP107547_00070</name>
</gene>
<dbReference type="Proteomes" id="UP000480222">
    <property type="component" value="Unassembled WGS sequence"/>
</dbReference>
<dbReference type="InterPro" id="IPR053150">
    <property type="entry name" value="Teicoplanin_resist-assoc"/>
</dbReference>
<dbReference type="InterPro" id="IPR006976">
    <property type="entry name" value="VanZ-like"/>
</dbReference>
<organism evidence="1 2">
    <name type="scientific">Corynebacterium diphtheriae</name>
    <dbReference type="NCBI Taxonomy" id="1717"/>
    <lineage>
        <taxon>Bacteria</taxon>
        <taxon>Bacillati</taxon>
        <taxon>Actinomycetota</taxon>
        <taxon>Actinomycetes</taxon>
        <taxon>Mycobacteriales</taxon>
        <taxon>Corynebacteriaceae</taxon>
        <taxon>Corynebacterium</taxon>
    </lineage>
</organism>
<dbReference type="OMA" id="LWKPENQ"/>
<sequence length="181" mass="19587">MARTRMALWCGLVAYSAVMLALTMFKAFYRIGYLWDPARQRRSGVSWVLFDDLRNLGPDTNWFIPVFGYGGNVAFFIPLGMLIYALLYGRVRSAVALSVLLGAVISVLIELSQYAFSLGFSDIDDVITNALGALVGAVIAKICGPKMFPVWAGCAILLGVVFAVLVGLGERLGDPSRIAPS</sequence>
<reference evidence="1 2" key="1">
    <citation type="submission" date="2020-02" db="EMBL/GenBank/DDBJ databases">
        <authorList>
            <person name="Brisse S."/>
        </authorList>
    </citation>
    <scope>NUCLEOTIDE SEQUENCE [LARGE SCALE GENOMIC DNA]</scope>
    <source>
        <strain evidence="1">CIP107547</strain>
    </source>
</reference>
<dbReference type="PANTHER" id="PTHR36834">
    <property type="entry name" value="MEMBRANE PROTEIN-RELATED"/>
    <property type="match status" value="1"/>
</dbReference>
<name>A0A811FY01_CORDP</name>
<evidence type="ECO:0000313" key="2">
    <source>
        <dbReference type="Proteomes" id="UP000480222"/>
    </source>
</evidence>
<dbReference type="EMBL" id="CADDAV010000001">
    <property type="protein sequence ID" value="CAB0578254.1"/>
    <property type="molecule type" value="Genomic_DNA"/>
</dbReference>
<evidence type="ECO:0000313" key="1">
    <source>
        <dbReference type="EMBL" id="CAB0578254.1"/>
    </source>
</evidence>